<organism evidence="6 7">
    <name type="scientific">Psylliodes chrysocephalus</name>
    <dbReference type="NCBI Taxonomy" id="3402493"/>
    <lineage>
        <taxon>Eukaryota</taxon>
        <taxon>Metazoa</taxon>
        <taxon>Ecdysozoa</taxon>
        <taxon>Arthropoda</taxon>
        <taxon>Hexapoda</taxon>
        <taxon>Insecta</taxon>
        <taxon>Pterygota</taxon>
        <taxon>Neoptera</taxon>
        <taxon>Endopterygota</taxon>
        <taxon>Coleoptera</taxon>
        <taxon>Polyphaga</taxon>
        <taxon>Cucujiformia</taxon>
        <taxon>Chrysomeloidea</taxon>
        <taxon>Chrysomelidae</taxon>
        <taxon>Galerucinae</taxon>
        <taxon>Alticini</taxon>
        <taxon>Psylliodes</taxon>
    </lineage>
</organism>
<dbReference type="EMBL" id="OV651821">
    <property type="protein sequence ID" value="CAH1115231.1"/>
    <property type="molecule type" value="Genomic_DNA"/>
</dbReference>
<feature type="transmembrane region" description="Helical" evidence="5">
    <location>
        <begin position="189"/>
        <end position="207"/>
    </location>
</feature>
<protein>
    <submittedName>
        <fullName evidence="6">Uncharacterized protein</fullName>
    </submittedName>
</protein>
<reference evidence="6" key="1">
    <citation type="submission" date="2022-01" db="EMBL/GenBank/DDBJ databases">
        <authorList>
            <person name="King R."/>
        </authorList>
    </citation>
    <scope>NUCLEOTIDE SEQUENCE</scope>
</reference>
<evidence type="ECO:0000256" key="1">
    <source>
        <dbReference type="ARBA" id="ARBA00004141"/>
    </source>
</evidence>
<keyword evidence="2 5" id="KW-0812">Transmembrane</keyword>
<dbReference type="PANTHER" id="PTHR23291:SF47">
    <property type="entry name" value="TRANSMEMBRANE BAX INHIBITOR MOTIF CONTAINING 7"/>
    <property type="match status" value="1"/>
</dbReference>
<keyword evidence="4 5" id="KW-0472">Membrane</keyword>
<feature type="transmembrane region" description="Helical" evidence="5">
    <location>
        <begin position="219"/>
        <end position="239"/>
    </location>
</feature>
<dbReference type="PANTHER" id="PTHR23291">
    <property type="entry name" value="BAX INHIBITOR-RELATED"/>
    <property type="match status" value="1"/>
</dbReference>
<keyword evidence="3 5" id="KW-1133">Transmembrane helix</keyword>
<evidence type="ECO:0000256" key="2">
    <source>
        <dbReference type="ARBA" id="ARBA00022692"/>
    </source>
</evidence>
<dbReference type="InterPro" id="IPR006214">
    <property type="entry name" value="Bax_inhibitor_1-related"/>
</dbReference>
<dbReference type="GO" id="GO:0016020">
    <property type="term" value="C:membrane"/>
    <property type="evidence" value="ECO:0007669"/>
    <property type="project" value="UniProtKB-SubCell"/>
</dbReference>
<feature type="transmembrane region" description="Helical" evidence="5">
    <location>
        <begin position="345"/>
        <end position="366"/>
    </location>
</feature>
<evidence type="ECO:0000313" key="7">
    <source>
        <dbReference type="Proteomes" id="UP001153636"/>
    </source>
</evidence>
<name>A0A9P0DA87_9CUCU</name>
<dbReference type="Proteomes" id="UP001153636">
    <property type="component" value="Chromosome 9"/>
</dbReference>
<accession>A0A9P0DA87</accession>
<sequence>MASSDPNRDVEKTNNEPSIKENCEENILEKYIYDTVLINIFKSLDEHKEEIRKKEILTENNMSIYRNNHSLVIRKQDKVSGPEEIFDIDSKSIFDEKCPPDSYRQTFVSKSFRKAEFMVYIAIKYTVPIFDDSGQRLPQAAIDGDIERGTFLTKVIIILIFQLILLISFVSASVWIIPLQNLIKDNHTLFFSIWALDFVLFLMMNFWESARKKIPYNYIILIIFTLCSAYPLAYFNIYLNTPKLLLLSFAGTVVIFLLLGIISCIKCQCSPLSYRLQHRISILLTVFLSVFGIFAVIHYFSSGNIFIFYIFTCKFLPIQMFFTLELLQLILGTGGCHAMKTDEPVFAAIMIYVYIITMVVILLVLMQGPYR</sequence>
<feature type="transmembrane region" description="Helical" evidence="5">
    <location>
        <begin position="155"/>
        <end position="177"/>
    </location>
</feature>
<keyword evidence="7" id="KW-1185">Reference proteome</keyword>
<feature type="transmembrane region" description="Helical" evidence="5">
    <location>
        <begin position="245"/>
        <end position="268"/>
    </location>
</feature>
<feature type="transmembrane region" description="Helical" evidence="5">
    <location>
        <begin position="280"/>
        <end position="300"/>
    </location>
</feature>
<proteinExistence type="predicted"/>
<dbReference type="AlphaFoldDB" id="A0A9P0DA87"/>
<evidence type="ECO:0000256" key="4">
    <source>
        <dbReference type="ARBA" id="ARBA00023136"/>
    </source>
</evidence>
<comment type="subcellular location">
    <subcellularLocation>
        <location evidence="1">Membrane</location>
        <topology evidence="1">Multi-pass membrane protein</topology>
    </subcellularLocation>
</comment>
<gene>
    <name evidence="6" type="ORF">PSYICH_LOCUS15627</name>
</gene>
<evidence type="ECO:0000256" key="5">
    <source>
        <dbReference type="SAM" id="Phobius"/>
    </source>
</evidence>
<evidence type="ECO:0000256" key="3">
    <source>
        <dbReference type="ARBA" id="ARBA00022989"/>
    </source>
</evidence>
<evidence type="ECO:0000313" key="6">
    <source>
        <dbReference type="EMBL" id="CAH1115231.1"/>
    </source>
</evidence>